<dbReference type="PANTHER" id="PTHR11938">
    <property type="entry name" value="FAD NADPH DEHYDROGENASE/OXIDOREDUCTASE"/>
    <property type="match status" value="1"/>
</dbReference>
<dbReference type="GO" id="GO:0005739">
    <property type="term" value="C:mitochondrion"/>
    <property type="evidence" value="ECO:0007669"/>
    <property type="project" value="TreeGrafter"/>
</dbReference>
<comment type="cofactor">
    <cofactor evidence="1">
        <name>FMN</name>
        <dbReference type="ChEBI" id="CHEBI:58210"/>
    </cofactor>
</comment>
<evidence type="ECO:0000256" key="6">
    <source>
        <dbReference type="ARBA" id="ARBA00022643"/>
    </source>
</evidence>
<evidence type="ECO:0000256" key="7">
    <source>
        <dbReference type="ARBA" id="ARBA00022723"/>
    </source>
</evidence>
<reference evidence="17" key="1">
    <citation type="journal article" date="2014" name="BMC Genomics">
        <title>Genome characteristics reveal the impact of lichenization on lichen-forming fungus Endocarpon pusillum Hedwig (Verrucariales, Ascomycota).</title>
        <authorList>
            <person name="Wang Y.-Y."/>
            <person name="Liu B."/>
            <person name="Zhang X.-Y."/>
            <person name="Zhou Q.-M."/>
            <person name="Zhang T."/>
            <person name="Li H."/>
            <person name="Yu Y.-F."/>
            <person name="Zhang X.-L."/>
            <person name="Hao X.-Y."/>
            <person name="Wang M."/>
            <person name="Wang L."/>
            <person name="Wei J.-C."/>
        </authorList>
    </citation>
    <scope>NUCLEOTIDE SEQUENCE [LARGE SCALE GENOMIC DNA]</scope>
    <source>
        <strain evidence="17">Z07020 / HMAS-L-300199</strain>
    </source>
</reference>
<evidence type="ECO:0000256" key="13">
    <source>
        <dbReference type="ARBA" id="ARBA00023291"/>
    </source>
</evidence>
<dbReference type="GeneID" id="19244269"/>
<keyword evidence="9" id="KW-0560">Oxidoreductase</keyword>
<evidence type="ECO:0000256" key="4">
    <source>
        <dbReference type="ARBA" id="ARBA00022605"/>
    </source>
</evidence>
<proteinExistence type="inferred from homology"/>
<evidence type="ECO:0000256" key="12">
    <source>
        <dbReference type="ARBA" id="ARBA00023164"/>
    </source>
</evidence>
<dbReference type="InterPro" id="IPR050711">
    <property type="entry name" value="ET-N_metabolism_enzyme"/>
</dbReference>
<dbReference type="AlphaFoldDB" id="U1I0Y9"/>
<organism evidence="16 17">
    <name type="scientific">Endocarpon pusillum (strain Z07020 / HMAS-L-300199)</name>
    <name type="common">Lichen-forming fungus</name>
    <dbReference type="NCBI Taxonomy" id="1263415"/>
    <lineage>
        <taxon>Eukaryota</taxon>
        <taxon>Fungi</taxon>
        <taxon>Dikarya</taxon>
        <taxon>Ascomycota</taxon>
        <taxon>Pezizomycotina</taxon>
        <taxon>Eurotiomycetes</taxon>
        <taxon>Chaetothyriomycetidae</taxon>
        <taxon>Verrucariales</taxon>
        <taxon>Verrucariaceae</taxon>
        <taxon>Endocarpon</taxon>
    </lineage>
</organism>
<evidence type="ECO:0000256" key="15">
    <source>
        <dbReference type="SAM" id="MobiDB-lite"/>
    </source>
</evidence>
<keyword evidence="10" id="KW-0408">Iron</keyword>
<keyword evidence="13" id="KW-0003">3Fe-4S</keyword>
<comment type="cofactor">
    <cofactor evidence="2">
        <name>[3Fe-4S] cluster</name>
        <dbReference type="ChEBI" id="CHEBI:21137"/>
    </cofactor>
</comment>
<evidence type="ECO:0000313" key="17">
    <source>
        <dbReference type="Proteomes" id="UP000019373"/>
    </source>
</evidence>
<dbReference type="HOGENOM" id="CLU_997567_0_0_1"/>
<evidence type="ECO:0000256" key="1">
    <source>
        <dbReference type="ARBA" id="ARBA00001917"/>
    </source>
</evidence>
<dbReference type="Proteomes" id="UP000019373">
    <property type="component" value="Unassembled WGS sequence"/>
</dbReference>
<sequence length="279" mass="30750">MHRSPNAPLRMHRSERIPGKPTGKSGVMKPQDGFIDIDLGDNSPCLYSVAIVAYLVGESGRDVVTADPQQLTAIEFTRTQLANPTSTTSPLLLLAPNPAHHTIPTTTLFRSIGYKSEPLSTLASAGIPFNSQKGIFPNDGVGRIVSSPQHAHKPQEMDHEYSIPIPGLYCAGWVKCGPTGVIALTMADAFRTAEAVVRDWRDRQTAGKEIMDKRFIGSVESRGWEGVRDAAEEAGIGLRRVSWEDWKKIDRLERERGKERGGKPREKIASVEEMLRILD</sequence>
<keyword evidence="8" id="KW-0315">Glutamine amidotransferase</keyword>
<keyword evidence="5" id="KW-0285">Flavoprotein</keyword>
<comment type="pathway">
    <text evidence="14">Amino-acid biosynthesis.</text>
</comment>
<keyword evidence="12" id="KW-0314">Glutamate biosynthesis</keyword>
<evidence type="ECO:0000256" key="8">
    <source>
        <dbReference type="ARBA" id="ARBA00022962"/>
    </source>
</evidence>
<dbReference type="RefSeq" id="XP_007787114.1">
    <property type="nucleotide sequence ID" value="XM_007788924.1"/>
</dbReference>
<protein>
    <submittedName>
        <fullName evidence="16">Uncharacterized protein</fullName>
    </submittedName>
</protein>
<keyword evidence="11" id="KW-0411">Iron-sulfur</keyword>
<evidence type="ECO:0000256" key="14">
    <source>
        <dbReference type="ARBA" id="ARBA00029440"/>
    </source>
</evidence>
<dbReference type="InterPro" id="IPR036188">
    <property type="entry name" value="FAD/NAD-bd_sf"/>
</dbReference>
<dbReference type="GO" id="GO:0051538">
    <property type="term" value="F:3 iron, 4 sulfur cluster binding"/>
    <property type="evidence" value="ECO:0007669"/>
    <property type="project" value="UniProtKB-KW"/>
</dbReference>
<dbReference type="OrthoDB" id="333024at2759"/>
<name>U1I0Y9_ENDPU</name>
<evidence type="ECO:0000313" key="16">
    <source>
        <dbReference type="EMBL" id="ERF75554.1"/>
    </source>
</evidence>
<dbReference type="eggNOG" id="KOG1800">
    <property type="taxonomic scope" value="Eukaryota"/>
</dbReference>
<evidence type="ECO:0000256" key="5">
    <source>
        <dbReference type="ARBA" id="ARBA00022630"/>
    </source>
</evidence>
<accession>U1I0Y9</accession>
<comment type="similarity">
    <text evidence="3">Belongs to the glutamate synthase family.</text>
</comment>
<dbReference type="EMBL" id="KE720807">
    <property type="protein sequence ID" value="ERF75554.1"/>
    <property type="molecule type" value="Genomic_DNA"/>
</dbReference>
<evidence type="ECO:0000256" key="9">
    <source>
        <dbReference type="ARBA" id="ARBA00023002"/>
    </source>
</evidence>
<keyword evidence="7" id="KW-0479">Metal-binding</keyword>
<keyword evidence="6" id="KW-0288">FMN</keyword>
<dbReference type="SUPFAM" id="SSF51905">
    <property type="entry name" value="FAD/NAD(P)-binding domain"/>
    <property type="match status" value="1"/>
</dbReference>
<dbReference type="GO" id="GO:0016491">
    <property type="term" value="F:oxidoreductase activity"/>
    <property type="evidence" value="ECO:0007669"/>
    <property type="project" value="UniProtKB-KW"/>
</dbReference>
<evidence type="ECO:0000256" key="11">
    <source>
        <dbReference type="ARBA" id="ARBA00023014"/>
    </source>
</evidence>
<feature type="region of interest" description="Disordered" evidence="15">
    <location>
        <begin position="1"/>
        <end position="29"/>
    </location>
</feature>
<keyword evidence="17" id="KW-1185">Reference proteome</keyword>
<dbReference type="GO" id="GO:0046872">
    <property type="term" value="F:metal ion binding"/>
    <property type="evidence" value="ECO:0007669"/>
    <property type="project" value="UniProtKB-KW"/>
</dbReference>
<evidence type="ECO:0000256" key="10">
    <source>
        <dbReference type="ARBA" id="ARBA00023004"/>
    </source>
</evidence>
<evidence type="ECO:0000256" key="2">
    <source>
        <dbReference type="ARBA" id="ARBA00001927"/>
    </source>
</evidence>
<dbReference type="GO" id="GO:0006537">
    <property type="term" value="P:glutamate biosynthetic process"/>
    <property type="evidence" value="ECO:0007669"/>
    <property type="project" value="UniProtKB-KW"/>
</dbReference>
<evidence type="ECO:0000256" key="3">
    <source>
        <dbReference type="ARBA" id="ARBA00009716"/>
    </source>
</evidence>
<dbReference type="PANTHER" id="PTHR11938:SF91">
    <property type="entry name" value="NADPH:ADRENODOXIN OXIDOREDUCTASE, MITOCHONDRIAL"/>
    <property type="match status" value="1"/>
</dbReference>
<dbReference type="Gene3D" id="3.40.50.720">
    <property type="entry name" value="NAD(P)-binding Rossmann-like Domain"/>
    <property type="match status" value="1"/>
</dbReference>
<keyword evidence="4" id="KW-0028">Amino-acid biosynthesis</keyword>
<gene>
    <name evidence="16" type="ORF">EPUS_09471</name>
</gene>